<comment type="similarity">
    <text evidence="1 5">Belongs to the sigma-70 factor family. ECF subfamily.</text>
</comment>
<organism evidence="9 10">
    <name type="scientific">Agrococcus jejuensis</name>
    <dbReference type="NCBI Taxonomy" id="399736"/>
    <lineage>
        <taxon>Bacteria</taxon>
        <taxon>Bacillati</taxon>
        <taxon>Actinomycetota</taxon>
        <taxon>Actinomycetes</taxon>
        <taxon>Micrococcales</taxon>
        <taxon>Microbacteriaceae</taxon>
        <taxon>Agrococcus</taxon>
    </lineage>
</organism>
<dbReference type="InterPro" id="IPR007627">
    <property type="entry name" value="RNA_pol_sigma70_r2"/>
</dbReference>
<dbReference type="PANTHER" id="PTHR47756:SF2">
    <property type="entry name" value="BLL6612 PROTEIN"/>
    <property type="match status" value="1"/>
</dbReference>
<dbReference type="Pfam" id="PF04542">
    <property type="entry name" value="Sigma70_r2"/>
    <property type="match status" value="1"/>
</dbReference>
<dbReference type="InterPro" id="IPR000838">
    <property type="entry name" value="RNA_pol_sigma70_ECF_CS"/>
</dbReference>
<feature type="domain" description="DUF6596" evidence="8">
    <location>
        <begin position="201"/>
        <end position="301"/>
    </location>
</feature>
<keyword evidence="2 5" id="KW-0805">Transcription regulation</keyword>
<dbReference type="Pfam" id="PF20239">
    <property type="entry name" value="DUF6596"/>
    <property type="match status" value="1"/>
</dbReference>
<dbReference type="AlphaFoldDB" id="A0A1G8BG47"/>
<dbReference type="Gene3D" id="1.10.10.10">
    <property type="entry name" value="Winged helix-like DNA-binding domain superfamily/Winged helix DNA-binding domain"/>
    <property type="match status" value="1"/>
</dbReference>
<dbReference type="GO" id="GO:0003677">
    <property type="term" value="F:DNA binding"/>
    <property type="evidence" value="ECO:0007669"/>
    <property type="project" value="UniProtKB-KW"/>
</dbReference>
<evidence type="ECO:0000313" key="9">
    <source>
        <dbReference type="EMBL" id="SDH32138.1"/>
    </source>
</evidence>
<evidence type="ECO:0000259" key="6">
    <source>
        <dbReference type="Pfam" id="PF04542"/>
    </source>
</evidence>
<dbReference type="InterPro" id="IPR046531">
    <property type="entry name" value="DUF6596"/>
</dbReference>
<feature type="domain" description="RNA polymerase sigma factor 70 region 4 type 2" evidence="7">
    <location>
        <begin position="131"/>
        <end position="183"/>
    </location>
</feature>
<evidence type="ECO:0000256" key="5">
    <source>
        <dbReference type="RuleBase" id="RU000716"/>
    </source>
</evidence>
<dbReference type="Pfam" id="PF08281">
    <property type="entry name" value="Sigma70_r4_2"/>
    <property type="match status" value="1"/>
</dbReference>
<keyword evidence="5" id="KW-0238">DNA-binding</keyword>
<dbReference type="NCBIfam" id="TIGR02937">
    <property type="entry name" value="sigma70-ECF"/>
    <property type="match status" value="1"/>
</dbReference>
<gene>
    <name evidence="9" type="ORF">SAMN04489720_0934</name>
</gene>
<evidence type="ECO:0000259" key="7">
    <source>
        <dbReference type="Pfam" id="PF08281"/>
    </source>
</evidence>
<keyword evidence="10" id="KW-1185">Reference proteome</keyword>
<dbReference type="InterPro" id="IPR013325">
    <property type="entry name" value="RNA_pol_sigma_r2"/>
</dbReference>
<dbReference type="SUPFAM" id="SSF88659">
    <property type="entry name" value="Sigma3 and sigma4 domains of RNA polymerase sigma factors"/>
    <property type="match status" value="1"/>
</dbReference>
<dbReference type="Proteomes" id="UP000198822">
    <property type="component" value="Chromosome I"/>
</dbReference>
<dbReference type="InterPro" id="IPR013249">
    <property type="entry name" value="RNA_pol_sigma70_r4_t2"/>
</dbReference>
<dbReference type="GO" id="GO:0006352">
    <property type="term" value="P:DNA-templated transcription initiation"/>
    <property type="evidence" value="ECO:0007669"/>
    <property type="project" value="InterPro"/>
</dbReference>
<dbReference type="InterPro" id="IPR036388">
    <property type="entry name" value="WH-like_DNA-bd_sf"/>
</dbReference>
<proteinExistence type="inferred from homology"/>
<feature type="domain" description="RNA polymerase sigma-70 region 2" evidence="6">
    <location>
        <begin position="32"/>
        <end position="94"/>
    </location>
</feature>
<dbReference type="SUPFAM" id="SSF88946">
    <property type="entry name" value="Sigma2 domain of RNA polymerase sigma factors"/>
    <property type="match status" value="1"/>
</dbReference>
<dbReference type="PANTHER" id="PTHR47756">
    <property type="entry name" value="BLL6612 PROTEIN-RELATED"/>
    <property type="match status" value="1"/>
</dbReference>
<evidence type="ECO:0000256" key="3">
    <source>
        <dbReference type="ARBA" id="ARBA00023082"/>
    </source>
</evidence>
<evidence type="ECO:0000259" key="8">
    <source>
        <dbReference type="Pfam" id="PF20239"/>
    </source>
</evidence>
<name>A0A1G8BG47_9MICO</name>
<dbReference type="STRING" id="399736.SAMN04489720_0934"/>
<dbReference type="GO" id="GO:0006950">
    <property type="term" value="P:response to stress"/>
    <property type="evidence" value="ECO:0007669"/>
    <property type="project" value="UniProtKB-ARBA"/>
</dbReference>
<dbReference type="RefSeq" id="WP_231945167.1">
    <property type="nucleotide sequence ID" value="NZ_LT629695.1"/>
</dbReference>
<dbReference type="GO" id="GO:0016987">
    <property type="term" value="F:sigma factor activity"/>
    <property type="evidence" value="ECO:0007669"/>
    <property type="project" value="UniProtKB-KW"/>
</dbReference>
<dbReference type="PROSITE" id="PS01063">
    <property type="entry name" value="SIGMA70_ECF"/>
    <property type="match status" value="1"/>
</dbReference>
<dbReference type="Gene3D" id="1.10.1740.10">
    <property type="match status" value="1"/>
</dbReference>
<dbReference type="InterPro" id="IPR013324">
    <property type="entry name" value="RNA_pol_sigma_r3/r4-like"/>
</dbReference>
<evidence type="ECO:0000256" key="4">
    <source>
        <dbReference type="ARBA" id="ARBA00023163"/>
    </source>
</evidence>
<evidence type="ECO:0000256" key="1">
    <source>
        <dbReference type="ARBA" id="ARBA00010641"/>
    </source>
</evidence>
<keyword evidence="4 5" id="KW-0804">Transcription</keyword>
<dbReference type="EMBL" id="LT629695">
    <property type="protein sequence ID" value="SDH32138.1"/>
    <property type="molecule type" value="Genomic_DNA"/>
</dbReference>
<protein>
    <recommendedName>
        <fullName evidence="5">RNA polymerase sigma factor</fullName>
    </recommendedName>
</protein>
<evidence type="ECO:0000313" key="10">
    <source>
        <dbReference type="Proteomes" id="UP000198822"/>
    </source>
</evidence>
<evidence type="ECO:0000256" key="2">
    <source>
        <dbReference type="ARBA" id="ARBA00023015"/>
    </source>
</evidence>
<accession>A0A1G8BG47</accession>
<dbReference type="InterPro" id="IPR014284">
    <property type="entry name" value="RNA_pol_sigma-70_dom"/>
</dbReference>
<keyword evidence="3 5" id="KW-0731">Sigma factor</keyword>
<sequence>MTGPDREASPAGDDAAGDAARRAVAAVWRIEARRIVTTLTRHVGDFALAEDLAQEALADALRQWPADGVPANGGAWLTAVAKRKAIDHWRRRERLDARVASIAHDLELEQADAADAVPWDLESSLDDQLRLMLIACHPVLGPEARVALTLRTVAGLSTDEIAAAFLVAPATIQQRIVRAKRALADAGAAFELPEADALPERLPAVLACIYLVFTEGHAATAGDGLMRGELVREALRLGRALQAMLPREPEVHGLVALMELTAARMPARLDAHGEPVLLADQDRARWDRGAIARGRAALERADAVRIGRGIYAQQAAIAEQHAIARRFEDTDWRAIVECYDGLLTAGPSPIVELNRAVAVAMADGPEAGLAIADAIEASGRLAGHHLVPSVRGELLARLGRTEEARAALEEAARRTRNATERAVLLAKAATAR</sequence>
<reference evidence="10" key="1">
    <citation type="submission" date="2016-10" db="EMBL/GenBank/DDBJ databases">
        <authorList>
            <person name="Varghese N."/>
            <person name="Submissions S."/>
        </authorList>
    </citation>
    <scope>NUCLEOTIDE SEQUENCE [LARGE SCALE GENOMIC DNA]</scope>
    <source>
        <strain evidence="10">DSM 22002</strain>
    </source>
</reference>